<evidence type="ECO:0000256" key="11">
    <source>
        <dbReference type="ARBA" id="ARBA00023204"/>
    </source>
</evidence>
<dbReference type="PATRIC" id="fig|1095749.3.peg.599"/>
<evidence type="ECO:0000256" key="7">
    <source>
        <dbReference type="ARBA" id="ARBA00022806"/>
    </source>
</evidence>
<dbReference type="GO" id="GO:0016887">
    <property type="term" value="F:ATP hydrolysis activity"/>
    <property type="evidence" value="ECO:0007669"/>
    <property type="project" value="RHEA"/>
</dbReference>
<comment type="catalytic activity">
    <reaction evidence="15 16">
        <text>ATP + H2O = ADP + phosphate + H(+)</text>
        <dbReference type="Rhea" id="RHEA:13065"/>
        <dbReference type="ChEBI" id="CHEBI:15377"/>
        <dbReference type="ChEBI" id="CHEBI:15378"/>
        <dbReference type="ChEBI" id="CHEBI:30616"/>
        <dbReference type="ChEBI" id="CHEBI:43474"/>
        <dbReference type="ChEBI" id="CHEBI:456216"/>
        <dbReference type="EC" id="5.6.2.4"/>
    </reaction>
</comment>
<feature type="domain" description="Helicase ATP-binding" evidence="17">
    <location>
        <begin position="283"/>
        <end position="448"/>
    </location>
</feature>
<dbReference type="FunFam" id="2.40.50.140:FF:000134">
    <property type="entry name" value="ATP-dependent DNA helicase RecG"/>
    <property type="match status" value="1"/>
</dbReference>
<dbReference type="AlphaFoldDB" id="I3DH93"/>
<dbReference type="Pfam" id="PF00271">
    <property type="entry name" value="Helicase_C"/>
    <property type="match status" value="1"/>
</dbReference>
<evidence type="ECO:0000313" key="20">
    <source>
        <dbReference type="Proteomes" id="UP000006457"/>
    </source>
</evidence>
<dbReference type="InterPro" id="IPR004609">
    <property type="entry name" value="ATP-dep_DNA_helicase_RecG"/>
</dbReference>
<dbReference type="Gene3D" id="3.40.50.300">
    <property type="entry name" value="P-loop containing nucleotide triphosphate hydrolases"/>
    <property type="match status" value="2"/>
</dbReference>
<dbReference type="SMART" id="SM00487">
    <property type="entry name" value="DEXDc"/>
    <property type="match status" value="1"/>
</dbReference>
<dbReference type="SUPFAM" id="SSF52540">
    <property type="entry name" value="P-loop containing nucleoside triphosphate hydrolases"/>
    <property type="match status" value="2"/>
</dbReference>
<dbReference type="eggNOG" id="COG1200">
    <property type="taxonomic scope" value="Bacteria"/>
</dbReference>
<dbReference type="PANTHER" id="PTHR47964:SF1">
    <property type="entry name" value="ATP-DEPENDENT DNA HELICASE HOMOLOG RECG, CHLOROPLASTIC"/>
    <property type="match status" value="1"/>
</dbReference>
<dbReference type="NCBIfam" id="TIGR00643">
    <property type="entry name" value="recG"/>
    <property type="match status" value="1"/>
</dbReference>
<evidence type="ECO:0000259" key="17">
    <source>
        <dbReference type="PROSITE" id="PS51192"/>
    </source>
</evidence>
<dbReference type="NCBIfam" id="NF008166">
    <property type="entry name" value="PRK10917.1-4"/>
    <property type="match status" value="1"/>
</dbReference>
<comment type="subunit">
    <text evidence="2">Monomer.</text>
</comment>
<organism evidence="19 20">
    <name type="scientific">Pasteurella bettyae CCUG 2042</name>
    <dbReference type="NCBI Taxonomy" id="1095749"/>
    <lineage>
        <taxon>Bacteria</taxon>
        <taxon>Pseudomonadati</taxon>
        <taxon>Pseudomonadota</taxon>
        <taxon>Gammaproteobacteria</taxon>
        <taxon>Pasteurellales</taxon>
        <taxon>Pasteurellaceae</taxon>
        <taxon>Pasteurella</taxon>
    </lineage>
</organism>
<dbReference type="InterPro" id="IPR011545">
    <property type="entry name" value="DEAD/DEAH_box_helicase_dom"/>
</dbReference>
<keyword evidence="20" id="KW-1185">Reference proteome</keyword>
<dbReference type="CDD" id="cd04488">
    <property type="entry name" value="RecG_wedge_OBF"/>
    <property type="match status" value="1"/>
</dbReference>
<sequence length="693" mass="78122">MNNQLLDVVPLTALSGVGTAVSAKLSRIGINNLQDLLFHLPIRYEDRTRITPILDLRPDEYATIEGLVQTCEVQFGRRPILTVSLSDGSSKIMLRFFNFNAGMRNSFQIGTRVKAFGEIKRGRFMAEIHHPEYQIILDNQPIKLEENLTPIYSTTEGLKQTSLRKLTDQALALLDKIQVAEILPNEFNPYPFSLKEAIRFLHRPPPDVSLETLEKGQHPAQVRLIFEELLAHNLAMQKVRLGTQQFTALPLHYQTDLKQRFLDNLPFHPTNAQARVTQDIEKDLSKNYPMMRLVQGDVGSGKTLVAALAALMAIDNGKQVALMAPTEILAEQHAENFRRWFEPLGIQVGWLAGKVKGKARQTELERIKNADVQMVVGTHALFQEEVEFPDLALVIIDEQHRFGVHQRLMLREKGESAGYYPHQLIMTATPIPRTLAMTVYADLDTSIIDELPPGRTPIKTVVVSEERRAEIVARVHNACTNENRQVYWVCTLIDESEVLEAQAAEATAEDLQKALPHLRIGLVHGRMKPAEKQNIMASFKAAELDLLVATTVIEVGVDVPNASLMIIENAERLGLSQLHQLRGRVGRGSTASFCVLMYKPPLGKISQKRLQVLRDSQDGFVISEKDLEIRGPGEVLGTKQTGIAEFKIANLMRDRKMIPSVQYYAKQLIIQYPELSELLIKRWLNNREIYSNA</sequence>
<dbReference type="PROSITE" id="PS51194">
    <property type="entry name" value="HELICASE_CTER"/>
    <property type="match status" value="1"/>
</dbReference>
<proteinExistence type="inferred from homology"/>
<evidence type="ECO:0000256" key="4">
    <source>
        <dbReference type="ARBA" id="ARBA00022741"/>
    </source>
</evidence>
<dbReference type="CDD" id="cd17992">
    <property type="entry name" value="DEXHc_RecG"/>
    <property type="match status" value="1"/>
</dbReference>
<comment type="catalytic activity">
    <reaction evidence="13 16">
        <text>Couples ATP hydrolysis with the unwinding of duplex DNA by translocating in the 3'-5' direction.</text>
        <dbReference type="EC" id="5.6.2.4"/>
    </reaction>
</comment>
<dbReference type="GO" id="GO:0005524">
    <property type="term" value="F:ATP binding"/>
    <property type="evidence" value="ECO:0007669"/>
    <property type="project" value="UniProtKB-KW"/>
</dbReference>
<keyword evidence="9" id="KW-0238">DNA-binding</keyword>
<dbReference type="NCBIfam" id="NF008168">
    <property type="entry name" value="PRK10917.2-2"/>
    <property type="match status" value="1"/>
</dbReference>
<dbReference type="SMART" id="SM00490">
    <property type="entry name" value="HELICc"/>
    <property type="match status" value="1"/>
</dbReference>
<dbReference type="InterPro" id="IPR033454">
    <property type="entry name" value="RecG_wedge"/>
</dbReference>
<dbReference type="GO" id="GO:0043138">
    <property type="term" value="F:3'-5' DNA helicase activity"/>
    <property type="evidence" value="ECO:0007669"/>
    <property type="project" value="UniProtKB-EC"/>
</dbReference>
<keyword evidence="5 16" id="KW-0227">DNA damage</keyword>
<evidence type="ECO:0000256" key="10">
    <source>
        <dbReference type="ARBA" id="ARBA00023172"/>
    </source>
</evidence>
<dbReference type="InterPro" id="IPR001650">
    <property type="entry name" value="Helicase_C-like"/>
</dbReference>
<dbReference type="InterPro" id="IPR027417">
    <property type="entry name" value="P-loop_NTPase"/>
</dbReference>
<evidence type="ECO:0000313" key="19">
    <source>
        <dbReference type="EMBL" id="EIJ71086.1"/>
    </source>
</evidence>
<evidence type="ECO:0000256" key="12">
    <source>
        <dbReference type="ARBA" id="ARBA00023235"/>
    </source>
</evidence>
<dbReference type="Pfam" id="PF17191">
    <property type="entry name" value="RecG_wedge"/>
    <property type="match status" value="1"/>
</dbReference>
<comment type="function">
    <text evidence="16">Plays a critical role in recombination and DNA repair. Helps process Holliday junction intermediates to mature products by catalyzing branch migration. Has replication fork regression activity, unwinds stalled or blocked replication forks to make a HJ that can be resolved. Has a DNA unwinding activity characteristic of a DNA helicase with 3'-5' polarity.</text>
</comment>
<evidence type="ECO:0000256" key="13">
    <source>
        <dbReference type="ARBA" id="ARBA00034617"/>
    </source>
</evidence>
<keyword evidence="8 16" id="KW-0067">ATP-binding</keyword>
<dbReference type="NCBIfam" id="NF008165">
    <property type="entry name" value="PRK10917.1-3"/>
    <property type="match status" value="1"/>
</dbReference>
<keyword evidence="12" id="KW-0413">Isomerase</keyword>
<evidence type="ECO:0000256" key="5">
    <source>
        <dbReference type="ARBA" id="ARBA00022763"/>
    </source>
</evidence>
<dbReference type="NCBIfam" id="NF008163">
    <property type="entry name" value="PRK10917.1-1"/>
    <property type="match status" value="1"/>
</dbReference>
<dbReference type="GO" id="GO:0003677">
    <property type="term" value="F:DNA binding"/>
    <property type="evidence" value="ECO:0007669"/>
    <property type="project" value="UniProtKB-KW"/>
</dbReference>
<comment type="caution">
    <text evidence="19">The sequence shown here is derived from an EMBL/GenBank/DDBJ whole genome shotgun (WGS) entry which is preliminary data.</text>
</comment>
<dbReference type="OrthoDB" id="9804325at2"/>
<dbReference type="InterPro" id="IPR045562">
    <property type="entry name" value="RecG_dom3_C"/>
</dbReference>
<evidence type="ECO:0000256" key="2">
    <source>
        <dbReference type="ARBA" id="ARBA00011245"/>
    </source>
</evidence>
<evidence type="ECO:0000256" key="9">
    <source>
        <dbReference type="ARBA" id="ARBA00023125"/>
    </source>
</evidence>
<name>I3DH93_9PAST</name>
<accession>I3DH93</accession>
<dbReference type="Gene3D" id="2.40.50.140">
    <property type="entry name" value="Nucleic acid-binding proteins"/>
    <property type="match status" value="1"/>
</dbReference>
<dbReference type="SUPFAM" id="SSF50249">
    <property type="entry name" value="Nucleic acid-binding proteins"/>
    <property type="match status" value="1"/>
</dbReference>
<protein>
    <recommendedName>
        <fullName evidence="3 16">ATP-dependent DNA helicase RecG</fullName>
        <ecNumber evidence="14 16">5.6.2.4</ecNumber>
    </recommendedName>
</protein>
<keyword evidence="7 16" id="KW-0347">Helicase</keyword>
<dbReference type="InterPro" id="IPR047112">
    <property type="entry name" value="RecG/Mfd"/>
</dbReference>
<evidence type="ECO:0000256" key="8">
    <source>
        <dbReference type="ARBA" id="ARBA00022840"/>
    </source>
</evidence>
<gene>
    <name evidence="19" type="primary">recG</name>
    <name evidence="19" type="ORF">HMPREF1052_1873</name>
</gene>
<evidence type="ECO:0000256" key="14">
    <source>
        <dbReference type="ARBA" id="ARBA00034808"/>
    </source>
</evidence>
<evidence type="ECO:0000256" key="3">
    <source>
        <dbReference type="ARBA" id="ARBA00017846"/>
    </source>
</evidence>
<dbReference type="EMBL" id="AJSX01000010">
    <property type="protein sequence ID" value="EIJ71086.1"/>
    <property type="molecule type" value="Genomic_DNA"/>
</dbReference>
<comment type="similarity">
    <text evidence="1 16">Belongs to the helicase family. RecG subfamily.</text>
</comment>
<evidence type="ECO:0000256" key="1">
    <source>
        <dbReference type="ARBA" id="ARBA00007504"/>
    </source>
</evidence>
<dbReference type="GO" id="GO:0006281">
    <property type="term" value="P:DNA repair"/>
    <property type="evidence" value="ECO:0007669"/>
    <property type="project" value="UniProtKB-UniRule"/>
</dbReference>
<dbReference type="PANTHER" id="PTHR47964">
    <property type="entry name" value="ATP-DEPENDENT DNA HELICASE HOMOLOG RECG, CHLOROPLASTIC"/>
    <property type="match status" value="1"/>
</dbReference>
<dbReference type="Pfam" id="PF00270">
    <property type="entry name" value="DEAD"/>
    <property type="match status" value="1"/>
</dbReference>
<dbReference type="PROSITE" id="PS51192">
    <property type="entry name" value="HELICASE_ATP_BIND_1"/>
    <property type="match status" value="1"/>
</dbReference>
<evidence type="ECO:0000256" key="6">
    <source>
        <dbReference type="ARBA" id="ARBA00022801"/>
    </source>
</evidence>
<evidence type="ECO:0000256" key="15">
    <source>
        <dbReference type="ARBA" id="ARBA00048988"/>
    </source>
</evidence>
<dbReference type="EC" id="5.6.2.4" evidence="14 16"/>
<keyword evidence="4 16" id="KW-0547">Nucleotide-binding</keyword>
<dbReference type="Proteomes" id="UP000006457">
    <property type="component" value="Unassembled WGS sequence"/>
</dbReference>
<reference evidence="19 20" key="1">
    <citation type="submission" date="2012-03" db="EMBL/GenBank/DDBJ databases">
        <authorList>
            <person name="Harkins D.M."/>
            <person name="Madupu R."/>
            <person name="Durkin A.S."/>
            <person name="Torralba M."/>
            <person name="Methe B."/>
            <person name="Sutton G.G."/>
            <person name="Nelson K.E."/>
        </authorList>
    </citation>
    <scope>NUCLEOTIDE SEQUENCE [LARGE SCALE GENOMIC DNA]</scope>
    <source>
        <strain evidence="19 20">CCUG 2042</strain>
    </source>
</reference>
<dbReference type="GO" id="GO:0006310">
    <property type="term" value="P:DNA recombination"/>
    <property type="evidence" value="ECO:0007669"/>
    <property type="project" value="UniProtKB-UniRule"/>
</dbReference>
<dbReference type="Pfam" id="PF19833">
    <property type="entry name" value="RecG_dom3_C"/>
    <property type="match status" value="1"/>
</dbReference>
<keyword evidence="6 16" id="KW-0378">Hydrolase</keyword>
<keyword evidence="11 16" id="KW-0234">DNA repair</keyword>
<evidence type="ECO:0000259" key="18">
    <source>
        <dbReference type="PROSITE" id="PS51194"/>
    </source>
</evidence>
<dbReference type="RefSeq" id="WP_005759472.1">
    <property type="nucleotide sequence ID" value="NZ_AJSX01000010.1"/>
</dbReference>
<dbReference type="InterPro" id="IPR012340">
    <property type="entry name" value="NA-bd_OB-fold"/>
</dbReference>
<dbReference type="InterPro" id="IPR014001">
    <property type="entry name" value="Helicase_ATP-bd"/>
</dbReference>
<evidence type="ECO:0000256" key="16">
    <source>
        <dbReference type="RuleBase" id="RU363016"/>
    </source>
</evidence>
<keyword evidence="10 16" id="KW-0233">DNA recombination</keyword>
<feature type="domain" description="Helicase C-terminal" evidence="18">
    <location>
        <begin position="482"/>
        <end position="628"/>
    </location>
</feature>
<dbReference type="FunFam" id="3.40.50.300:FF:000391">
    <property type="entry name" value="ATP-dependent DNA helicase RecG"/>
    <property type="match status" value="1"/>
</dbReference>